<reference evidence="4" key="1">
    <citation type="submission" date="2022-10" db="EMBL/GenBank/DDBJ databases">
        <title>The complete genomes of actinobacterial strains from the NBC collection.</title>
        <authorList>
            <person name="Joergensen T.S."/>
            <person name="Alvarez Arevalo M."/>
            <person name="Sterndorff E.B."/>
            <person name="Faurdal D."/>
            <person name="Vuksanovic O."/>
            <person name="Mourched A.-S."/>
            <person name="Charusanti P."/>
            <person name="Shaw S."/>
            <person name="Blin K."/>
            <person name="Weber T."/>
        </authorList>
    </citation>
    <scope>NUCLEOTIDE SEQUENCE</scope>
    <source>
        <strain evidence="4">NBC_01401</strain>
    </source>
</reference>
<dbReference type="GO" id="GO:0003700">
    <property type="term" value="F:DNA-binding transcription factor activity"/>
    <property type="evidence" value="ECO:0007669"/>
    <property type="project" value="TreeGrafter"/>
</dbReference>
<dbReference type="GO" id="GO:0000976">
    <property type="term" value="F:transcription cis-regulatory region binding"/>
    <property type="evidence" value="ECO:0007669"/>
    <property type="project" value="TreeGrafter"/>
</dbReference>
<dbReference type="EMBL" id="CP109535">
    <property type="protein sequence ID" value="WTY99901.1"/>
    <property type="molecule type" value="Genomic_DNA"/>
</dbReference>
<proteinExistence type="predicted"/>
<dbReference type="InterPro" id="IPR050109">
    <property type="entry name" value="HTH-type_TetR-like_transc_reg"/>
</dbReference>
<dbReference type="Pfam" id="PF00440">
    <property type="entry name" value="TetR_N"/>
    <property type="match status" value="1"/>
</dbReference>
<feature type="DNA-binding region" description="H-T-H motif" evidence="2">
    <location>
        <begin position="33"/>
        <end position="52"/>
    </location>
</feature>
<dbReference type="InterPro" id="IPR009057">
    <property type="entry name" value="Homeodomain-like_sf"/>
</dbReference>
<keyword evidence="1 2" id="KW-0238">DNA-binding</keyword>
<organism evidence="4">
    <name type="scientific">Streptomyces sp. NBC_01401</name>
    <dbReference type="NCBI Taxonomy" id="2903854"/>
    <lineage>
        <taxon>Bacteria</taxon>
        <taxon>Bacillati</taxon>
        <taxon>Actinomycetota</taxon>
        <taxon>Actinomycetes</taxon>
        <taxon>Kitasatosporales</taxon>
        <taxon>Streptomycetaceae</taxon>
        <taxon>Streptomyces</taxon>
    </lineage>
</organism>
<accession>A0AAU3H3Q2</accession>
<evidence type="ECO:0000256" key="2">
    <source>
        <dbReference type="PROSITE-ProRule" id="PRU00335"/>
    </source>
</evidence>
<dbReference type="PROSITE" id="PS50977">
    <property type="entry name" value="HTH_TETR_2"/>
    <property type="match status" value="1"/>
</dbReference>
<dbReference type="PRINTS" id="PR00455">
    <property type="entry name" value="HTHTETR"/>
</dbReference>
<gene>
    <name evidence="4" type="ORF">OG626_35840</name>
</gene>
<dbReference type="InterPro" id="IPR001647">
    <property type="entry name" value="HTH_TetR"/>
</dbReference>
<feature type="domain" description="HTH tetR-type" evidence="3">
    <location>
        <begin position="10"/>
        <end position="70"/>
    </location>
</feature>
<sequence>MPKRSTYHHGDLKTELVSTGLQLIAEQGMAALSVAEVARRAGVSTAAPYRHFASKQALLIACAIAAAGALAERMLQAQEELPRDEYGSDPVEAMAASAAAYARFAAENGSGLDLIFAPELQNAGDEDLLQAGRTVMDALLPPALAVTGGDAHSALDLLERQMAGAHGYAALLRSGFLSRRHPTLDDVASHAAAIARSLAREAQQPPQN</sequence>
<dbReference type="SUPFAM" id="SSF48498">
    <property type="entry name" value="Tetracyclin repressor-like, C-terminal domain"/>
    <property type="match status" value="1"/>
</dbReference>
<evidence type="ECO:0000259" key="3">
    <source>
        <dbReference type="PROSITE" id="PS50977"/>
    </source>
</evidence>
<dbReference type="SUPFAM" id="SSF46689">
    <property type="entry name" value="Homeodomain-like"/>
    <property type="match status" value="1"/>
</dbReference>
<name>A0AAU3H3Q2_9ACTN</name>
<evidence type="ECO:0000256" key="1">
    <source>
        <dbReference type="ARBA" id="ARBA00023125"/>
    </source>
</evidence>
<protein>
    <submittedName>
        <fullName evidence="4">TetR/AcrR family transcriptional regulator</fullName>
    </submittedName>
</protein>
<dbReference type="Gene3D" id="1.10.357.10">
    <property type="entry name" value="Tetracycline Repressor, domain 2"/>
    <property type="match status" value="1"/>
</dbReference>
<dbReference type="AlphaFoldDB" id="A0AAU3H3Q2"/>
<dbReference type="PANTHER" id="PTHR30055:SF220">
    <property type="entry name" value="TETR-FAMILY REGULATORY PROTEIN"/>
    <property type="match status" value="1"/>
</dbReference>
<dbReference type="PANTHER" id="PTHR30055">
    <property type="entry name" value="HTH-TYPE TRANSCRIPTIONAL REGULATOR RUTR"/>
    <property type="match status" value="1"/>
</dbReference>
<evidence type="ECO:0000313" key="4">
    <source>
        <dbReference type="EMBL" id="WTY99901.1"/>
    </source>
</evidence>
<dbReference type="InterPro" id="IPR036271">
    <property type="entry name" value="Tet_transcr_reg_TetR-rel_C_sf"/>
</dbReference>